<gene>
    <name evidence="1" type="ORF">Q5716_12370</name>
</gene>
<reference evidence="1 2" key="1">
    <citation type="submission" date="2023-07" db="EMBL/GenBank/DDBJ databases">
        <title>Protaetiibacter sp. nov WY-16 isolated from soil.</title>
        <authorList>
            <person name="Liu B."/>
            <person name="Wan Y."/>
        </authorList>
    </citation>
    <scope>NUCLEOTIDE SEQUENCE [LARGE SCALE GENOMIC DNA]</scope>
    <source>
        <strain evidence="1 2">WY-16</strain>
    </source>
</reference>
<keyword evidence="2" id="KW-1185">Reference proteome</keyword>
<dbReference type="Proteomes" id="UP001241072">
    <property type="component" value="Unassembled WGS sequence"/>
</dbReference>
<proteinExistence type="predicted"/>
<accession>A0ABT9BPU5</accession>
<evidence type="ECO:0000313" key="2">
    <source>
        <dbReference type="Proteomes" id="UP001241072"/>
    </source>
</evidence>
<name>A0ABT9BPU5_9MICO</name>
<dbReference type="RefSeq" id="WP_305003454.1">
    <property type="nucleotide sequence ID" value="NZ_JAUQUB010000003.1"/>
</dbReference>
<organism evidence="1 2">
    <name type="scientific">Antiquaquibacter soli</name>
    <dbReference type="NCBI Taxonomy" id="3064523"/>
    <lineage>
        <taxon>Bacteria</taxon>
        <taxon>Bacillati</taxon>
        <taxon>Actinomycetota</taxon>
        <taxon>Actinomycetes</taxon>
        <taxon>Micrococcales</taxon>
        <taxon>Microbacteriaceae</taxon>
        <taxon>Antiquaquibacter</taxon>
    </lineage>
</organism>
<dbReference type="EMBL" id="JAUQUB010000003">
    <property type="protein sequence ID" value="MDO7883024.1"/>
    <property type="molecule type" value="Genomic_DNA"/>
</dbReference>
<sequence length="108" mass="11221">MSVTTPPTLDELLAAGDIQGVLRAGHERRLEREGIPMILGLADERGTIPPSTDASALATGAALVEVVDEYTAALVPWARPDDEGAVITVMQVLAMTHFAPGSTEGAAQ</sequence>
<evidence type="ECO:0000313" key="1">
    <source>
        <dbReference type="EMBL" id="MDO7883024.1"/>
    </source>
</evidence>
<comment type="caution">
    <text evidence="1">The sequence shown here is derived from an EMBL/GenBank/DDBJ whole genome shotgun (WGS) entry which is preliminary data.</text>
</comment>
<protein>
    <submittedName>
        <fullName evidence="1">Uncharacterized protein</fullName>
    </submittedName>
</protein>